<dbReference type="PANTHER" id="PTHR32305">
    <property type="match status" value="1"/>
</dbReference>
<reference evidence="1" key="1">
    <citation type="submission" date="2023-05" db="EMBL/GenBank/DDBJ databases">
        <authorList>
            <person name="Zhang X."/>
        </authorList>
    </citation>
    <scope>NUCLEOTIDE SEQUENCE</scope>
    <source>
        <strain evidence="1">BD1B2-1</strain>
    </source>
</reference>
<evidence type="ECO:0000313" key="2">
    <source>
        <dbReference type="Proteomes" id="UP001232063"/>
    </source>
</evidence>
<organism evidence="1 2">
    <name type="scientific">Xanthocytophaga agilis</name>
    <dbReference type="NCBI Taxonomy" id="3048010"/>
    <lineage>
        <taxon>Bacteria</taxon>
        <taxon>Pseudomonadati</taxon>
        <taxon>Bacteroidota</taxon>
        <taxon>Cytophagia</taxon>
        <taxon>Cytophagales</taxon>
        <taxon>Rhodocytophagaceae</taxon>
        <taxon>Xanthocytophaga</taxon>
    </lineage>
</organism>
<dbReference type="AlphaFoldDB" id="A0AAE3QYF2"/>
<dbReference type="InterPro" id="IPR050708">
    <property type="entry name" value="T6SS_VgrG/RHS"/>
</dbReference>
<dbReference type="InterPro" id="IPR022385">
    <property type="entry name" value="Rhs_assc_core"/>
</dbReference>
<protein>
    <submittedName>
        <fullName evidence="1">RHS repeat-associated core domain-containing protein</fullName>
    </submittedName>
</protein>
<accession>A0AAE3QYF2</accession>
<dbReference type="Gene3D" id="2.180.10.10">
    <property type="entry name" value="RHS repeat-associated core"/>
    <property type="match status" value="1"/>
</dbReference>
<name>A0AAE3QYF2_9BACT</name>
<dbReference type="NCBIfam" id="TIGR03696">
    <property type="entry name" value="Rhs_assc_core"/>
    <property type="match status" value="1"/>
</dbReference>
<sequence length="280" mass="31619">MYVPQITGKNSYLTGVAWSFAYFESSSSGSGRNLLGVFIGSPISTTPVAGTETNKNIFGNLQIGISANMAMPQAGSEPIGYLKILVYNKEYQLLGEQCKIRQITQAASEGWEELYLSHVATEDGYVQILLANESERAVWFDDIKISYSRDLIVQENHYDPWGLNLAGIETQGNPNHKFQYNGKEKQEEFGLNWMDYGARMYDAQLGRWHVNDPVANKYSEYSPYSFVLNNPMRFVDPDGNTVTDPKGNVVFTATSEEGWHLQYAREDQDGNVTKVYHLWC</sequence>
<dbReference type="Proteomes" id="UP001232063">
    <property type="component" value="Unassembled WGS sequence"/>
</dbReference>
<dbReference type="RefSeq" id="WP_314509838.1">
    <property type="nucleotide sequence ID" value="NZ_JASJOU010000001.1"/>
</dbReference>
<dbReference type="PANTHER" id="PTHR32305:SF15">
    <property type="entry name" value="PROTEIN RHSA-RELATED"/>
    <property type="match status" value="1"/>
</dbReference>
<gene>
    <name evidence="1" type="ORF">QNI22_06655</name>
</gene>
<keyword evidence="2" id="KW-1185">Reference proteome</keyword>
<proteinExistence type="predicted"/>
<evidence type="ECO:0000313" key="1">
    <source>
        <dbReference type="EMBL" id="MDJ1500316.1"/>
    </source>
</evidence>
<dbReference type="EMBL" id="JASJOU010000001">
    <property type="protein sequence ID" value="MDJ1500316.1"/>
    <property type="molecule type" value="Genomic_DNA"/>
</dbReference>
<comment type="caution">
    <text evidence="1">The sequence shown here is derived from an EMBL/GenBank/DDBJ whole genome shotgun (WGS) entry which is preliminary data.</text>
</comment>